<dbReference type="GO" id="GO:0046872">
    <property type="term" value="F:metal ion binding"/>
    <property type="evidence" value="ECO:0007669"/>
    <property type="project" value="UniProtKB-KW"/>
</dbReference>
<dbReference type="InterPro" id="IPR000551">
    <property type="entry name" value="MerR-type_HTH_dom"/>
</dbReference>
<keyword evidence="2" id="KW-0001">2Fe-2S</keyword>
<keyword evidence="6" id="KW-0805">Transcription regulation</keyword>
<dbReference type="SUPFAM" id="SSF46955">
    <property type="entry name" value="Putative DNA-binding domain"/>
    <property type="match status" value="1"/>
</dbReference>
<dbReference type="GeneID" id="66210818"/>
<dbReference type="InterPro" id="IPR009061">
    <property type="entry name" value="DNA-bd_dom_put_sf"/>
</dbReference>
<dbReference type="GO" id="GO:0003677">
    <property type="term" value="F:DNA binding"/>
    <property type="evidence" value="ECO:0007669"/>
    <property type="project" value="UniProtKB-KW"/>
</dbReference>
<dbReference type="PANTHER" id="PTHR30204:SF0">
    <property type="entry name" value="REDOX-SENSITIVE TRANSCRIPTIONAL ACTIVATOR SOXR"/>
    <property type="match status" value="1"/>
</dbReference>
<evidence type="ECO:0000313" key="11">
    <source>
        <dbReference type="EMBL" id="UYF71137.1"/>
    </source>
</evidence>
<dbReference type="PRINTS" id="PR00040">
    <property type="entry name" value="HTHMERR"/>
</dbReference>
<evidence type="ECO:0000256" key="7">
    <source>
        <dbReference type="ARBA" id="ARBA00023125"/>
    </source>
</evidence>
<dbReference type="EMBL" id="CP089044">
    <property type="protein sequence ID" value="UYF76052.1"/>
    <property type="molecule type" value="Genomic_DNA"/>
</dbReference>
<accession>A0A2N6VGD0</accession>
<keyword evidence="5" id="KW-0411">Iron-sulfur</keyword>
<evidence type="ECO:0000256" key="5">
    <source>
        <dbReference type="ARBA" id="ARBA00023014"/>
    </source>
</evidence>
<dbReference type="AlphaFoldDB" id="A0A2N6VGD0"/>
<evidence type="ECO:0000259" key="9">
    <source>
        <dbReference type="PROSITE" id="PS50937"/>
    </source>
</evidence>
<feature type="domain" description="HTH merR-type" evidence="9">
    <location>
        <begin position="9"/>
        <end position="77"/>
    </location>
</feature>
<dbReference type="PANTHER" id="PTHR30204">
    <property type="entry name" value="REDOX-CYCLING DRUG-SENSING TRANSCRIPTIONAL ACTIVATOR SOXR"/>
    <property type="match status" value="1"/>
</dbReference>
<proteinExistence type="predicted"/>
<name>A0A2N6VGD0_9GAMM</name>
<evidence type="ECO:0000256" key="2">
    <source>
        <dbReference type="ARBA" id="ARBA00022714"/>
    </source>
</evidence>
<gene>
    <name evidence="10" type="primary">soxR</name>
    <name evidence="10" type="ORF">I6I53_08245</name>
    <name evidence="12" type="ORF">LSO58_03850</name>
    <name evidence="11" type="ORF">LSO60_12885</name>
</gene>
<dbReference type="InterPro" id="IPR010211">
    <property type="entry name" value="Redox-sen_tscrpt-act_SoxR"/>
</dbReference>
<dbReference type="PROSITE" id="PS00552">
    <property type="entry name" value="HTH_MERR_1"/>
    <property type="match status" value="1"/>
</dbReference>
<evidence type="ECO:0000313" key="10">
    <source>
        <dbReference type="EMBL" id="QQT87710.1"/>
    </source>
</evidence>
<evidence type="ECO:0000256" key="3">
    <source>
        <dbReference type="ARBA" id="ARBA00022723"/>
    </source>
</evidence>
<evidence type="ECO:0000256" key="4">
    <source>
        <dbReference type="ARBA" id="ARBA00023004"/>
    </source>
</evidence>
<evidence type="ECO:0000256" key="6">
    <source>
        <dbReference type="ARBA" id="ARBA00023015"/>
    </source>
</evidence>
<keyword evidence="8" id="KW-0804">Transcription</keyword>
<dbReference type="Proteomes" id="UP001164081">
    <property type="component" value="Chromosome"/>
</dbReference>
<dbReference type="EMBL" id="CP089051">
    <property type="protein sequence ID" value="UYF71137.1"/>
    <property type="molecule type" value="Genomic_DNA"/>
</dbReference>
<dbReference type="SMART" id="SM00422">
    <property type="entry name" value="HTH_MERR"/>
    <property type="match status" value="1"/>
</dbReference>
<dbReference type="RefSeq" id="WP_004994734.1">
    <property type="nucleotide sequence ID" value="NZ_AP018824.1"/>
</dbReference>
<reference evidence="11" key="2">
    <citation type="journal article" date="2022" name="J Glob Antimicrob Resist">
        <title>Comparative analysis of IMP-4- and OXA-58-containing plasmids of three carbapenemase-producing Acinetobacter ursingii strains in the Netherlands.</title>
        <authorList>
            <person name="Hendrickx A.P.A."/>
            <person name="Schade R.P."/>
            <person name="Landman F."/>
            <person name="Bosch T."/>
            <person name="Schouls L.M."/>
            <person name="van Dijk K."/>
        </authorList>
    </citation>
    <scope>NUCLEOTIDE SEQUENCE</scope>
    <source>
        <strain evidence="11">RIVM_C010559</strain>
        <strain evidence="12">RIVM_C010761</strain>
    </source>
</reference>
<keyword evidence="3" id="KW-0479">Metal-binding</keyword>
<dbReference type="Proteomes" id="UP000595320">
    <property type="component" value="Chromosome"/>
</dbReference>
<evidence type="ECO:0000313" key="13">
    <source>
        <dbReference type="Proteomes" id="UP000595320"/>
    </source>
</evidence>
<keyword evidence="4" id="KW-0408">Iron</keyword>
<organism evidence="10 13">
    <name type="scientific">Acinetobacter ursingii</name>
    <dbReference type="NCBI Taxonomy" id="108980"/>
    <lineage>
        <taxon>Bacteria</taxon>
        <taxon>Pseudomonadati</taxon>
        <taxon>Pseudomonadota</taxon>
        <taxon>Gammaproteobacteria</taxon>
        <taxon>Moraxellales</taxon>
        <taxon>Moraxellaceae</taxon>
        <taxon>Acinetobacter</taxon>
    </lineage>
</organism>
<dbReference type="NCBIfam" id="TIGR01950">
    <property type="entry name" value="SoxR"/>
    <property type="match status" value="1"/>
</dbReference>
<evidence type="ECO:0000256" key="1">
    <source>
        <dbReference type="ARBA" id="ARBA00014474"/>
    </source>
</evidence>
<dbReference type="PROSITE" id="PS50937">
    <property type="entry name" value="HTH_MERR_2"/>
    <property type="match status" value="1"/>
</dbReference>
<dbReference type="InterPro" id="IPR015358">
    <property type="entry name" value="Tscrpt_reg_MerR_DNA-bd"/>
</dbReference>
<sequence length="161" mass="18686">MQNNHLKQFISIGELAKRSGVSVATLRFYEEKQLIWSVRTNGNQRRYLRAMLRRVAIIKIAQVVGIRLEEVKQAFSVLPQEQIASKQDWQNMSKLWKEQLDNKILTLLQLRQQLDWCIGCGCLSMDQCPLRNPDDYLAQESSGAHFQQVLLALDRLDQTEV</sequence>
<dbReference type="GO" id="GO:0006979">
    <property type="term" value="P:response to oxidative stress"/>
    <property type="evidence" value="ECO:0007669"/>
    <property type="project" value="InterPro"/>
</dbReference>
<dbReference type="GO" id="GO:0003700">
    <property type="term" value="F:DNA-binding transcription factor activity"/>
    <property type="evidence" value="ECO:0007669"/>
    <property type="project" value="InterPro"/>
</dbReference>
<dbReference type="STRING" id="108980.GCA_000934145_01864"/>
<dbReference type="Proteomes" id="UP001164064">
    <property type="component" value="Chromosome"/>
</dbReference>
<dbReference type="Pfam" id="PF00376">
    <property type="entry name" value="MerR"/>
    <property type="match status" value="1"/>
</dbReference>
<dbReference type="EMBL" id="CP068176">
    <property type="protein sequence ID" value="QQT87710.1"/>
    <property type="molecule type" value="Genomic_DNA"/>
</dbReference>
<dbReference type="GO" id="GO:0051537">
    <property type="term" value="F:2 iron, 2 sulfur cluster binding"/>
    <property type="evidence" value="ECO:0007669"/>
    <property type="project" value="UniProtKB-KW"/>
</dbReference>
<reference evidence="10 13" key="1">
    <citation type="submission" date="2021-01" db="EMBL/GenBank/DDBJ databases">
        <title>FDA dAtabase for Regulatory Grade micrObial Sequences (FDA-ARGOS): Supporting development and validation of Infectious Disease Dx tests.</title>
        <authorList>
            <person name="Sproer C."/>
            <person name="Gronow S."/>
            <person name="Severitt S."/>
            <person name="Schroder I."/>
            <person name="Tallon L."/>
            <person name="Sadzewicz L."/>
            <person name="Zhao X."/>
            <person name="Boylan J."/>
            <person name="Ott S."/>
            <person name="Bowen H."/>
            <person name="Vavikolanu K."/>
            <person name="Mehta A."/>
            <person name="Aluvathingal J."/>
            <person name="Nadendla S."/>
            <person name="Lowell S."/>
            <person name="Myers T."/>
            <person name="Yan Y."/>
            <person name="Sichtig H."/>
        </authorList>
    </citation>
    <scope>NUCLEOTIDE SEQUENCE [LARGE SCALE GENOMIC DNA]</scope>
    <source>
        <strain evidence="10 13">FDAARGOS_1096</strain>
    </source>
</reference>
<evidence type="ECO:0000313" key="12">
    <source>
        <dbReference type="EMBL" id="UYF76052.1"/>
    </source>
</evidence>
<dbReference type="InterPro" id="IPR047057">
    <property type="entry name" value="MerR_fam"/>
</dbReference>
<protein>
    <recommendedName>
        <fullName evidence="1">Redox-sensitive transcriptional activator SoxR</fullName>
    </recommendedName>
</protein>
<evidence type="ECO:0000256" key="8">
    <source>
        <dbReference type="ARBA" id="ARBA00023163"/>
    </source>
</evidence>
<dbReference type="Pfam" id="PF09278">
    <property type="entry name" value="MerR-DNA-bind"/>
    <property type="match status" value="1"/>
</dbReference>
<dbReference type="Gene3D" id="1.10.1660.10">
    <property type="match status" value="1"/>
</dbReference>
<dbReference type="CDD" id="cd01110">
    <property type="entry name" value="HTH_SoxR"/>
    <property type="match status" value="1"/>
</dbReference>
<keyword evidence="7" id="KW-0238">DNA-binding</keyword>